<sequence>MDEIVDIAFALTHAAAASIGHWEEASKAARWKQQAEEVVEAAKAEAARVSEEAKAEAAKATEAQAKLALEVENLQ</sequence>
<name>A0A8J5XA39_ZIZPA</name>
<evidence type="ECO:0000313" key="3">
    <source>
        <dbReference type="Proteomes" id="UP000729402"/>
    </source>
</evidence>
<gene>
    <name evidence="2" type="ORF">GUJ93_ZPchr0013g37797</name>
</gene>
<protein>
    <submittedName>
        <fullName evidence="2">Uncharacterized protein</fullName>
    </submittedName>
</protein>
<organism evidence="2 3">
    <name type="scientific">Zizania palustris</name>
    <name type="common">Northern wild rice</name>
    <dbReference type="NCBI Taxonomy" id="103762"/>
    <lineage>
        <taxon>Eukaryota</taxon>
        <taxon>Viridiplantae</taxon>
        <taxon>Streptophyta</taxon>
        <taxon>Embryophyta</taxon>
        <taxon>Tracheophyta</taxon>
        <taxon>Spermatophyta</taxon>
        <taxon>Magnoliopsida</taxon>
        <taxon>Liliopsida</taxon>
        <taxon>Poales</taxon>
        <taxon>Poaceae</taxon>
        <taxon>BOP clade</taxon>
        <taxon>Oryzoideae</taxon>
        <taxon>Oryzeae</taxon>
        <taxon>Zizaniinae</taxon>
        <taxon>Zizania</taxon>
    </lineage>
</organism>
<feature type="coiled-coil region" evidence="1">
    <location>
        <begin position="32"/>
        <end position="70"/>
    </location>
</feature>
<evidence type="ECO:0000313" key="2">
    <source>
        <dbReference type="EMBL" id="KAG8100777.1"/>
    </source>
</evidence>
<proteinExistence type="predicted"/>
<reference evidence="2" key="2">
    <citation type="submission" date="2021-02" db="EMBL/GenBank/DDBJ databases">
        <authorList>
            <person name="Kimball J.A."/>
            <person name="Haas M.W."/>
            <person name="Macchietto M."/>
            <person name="Kono T."/>
            <person name="Duquette J."/>
            <person name="Shao M."/>
        </authorList>
    </citation>
    <scope>NUCLEOTIDE SEQUENCE</scope>
    <source>
        <tissue evidence="2">Fresh leaf tissue</tissue>
    </source>
</reference>
<dbReference type="Proteomes" id="UP000729402">
    <property type="component" value="Unassembled WGS sequence"/>
</dbReference>
<reference evidence="2" key="1">
    <citation type="journal article" date="2021" name="bioRxiv">
        <title>Whole Genome Assembly and Annotation of Northern Wild Rice, Zizania palustris L., Supports a Whole Genome Duplication in the Zizania Genus.</title>
        <authorList>
            <person name="Haas M."/>
            <person name="Kono T."/>
            <person name="Macchietto M."/>
            <person name="Millas R."/>
            <person name="McGilp L."/>
            <person name="Shao M."/>
            <person name="Duquette J."/>
            <person name="Hirsch C.N."/>
            <person name="Kimball J."/>
        </authorList>
    </citation>
    <scope>NUCLEOTIDE SEQUENCE</scope>
    <source>
        <tissue evidence="2">Fresh leaf tissue</tissue>
    </source>
</reference>
<comment type="caution">
    <text evidence="2">The sequence shown here is derived from an EMBL/GenBank/DDBJ whole genome shotgun (WGS) entry which is preliminary data.</text>
</comment>
<dbReference type="AlphaFoldDB" id="A0A8J5XA39"/>
<dbReference type="EMBL" id="JAAALK010000079">
    <property type="protein sequence ID" value="KAG8100777.1"/>
    <property type="molecule type" value="Genomic_DNA"/>
</dbReference>
<keyword evidence="3" id="KW-1185">Reference proteome</keyword>
<accession>A0A8J5XA39</accession>
<evidence type="ECO:0000256" key="1">
    <source>
        <dbReference type="SAM" id="Coils"/>
    </source>
</evidence>
<keyword evidence="1" id="KW-0175">Coiled coil</keyword>